<keyword evidence="3" id="KW-1185">Reference proteome</keyword>
<proteinExistence type="predicted"/>
<dbReference type="PANTHER" id="PTHR46989">
    <property type="entry name" value="USP DOMAIN-CONTAINING PROTEIN"/>
    <property type="match status" value="1"/>
</dbReference>
<protein>
    <recommendedName>
        <fullName evidence="1">UspA domain-containing protein</fullName>
    </recommendedName>
</protein>
<comment type="caution">
    <text evidence="2">The sequence shown here is derived from an EMBL/GenBank/DDBJ whole genome shotgun (WGS) entry which is preliminary data.</text>
</comment>
<accession>A0A5J4NF73</accession>
<evidence type="ECO:0000313" key="2">
    <source>
        <dbReference type="EMBL" id="KAA3673909.1"/>
    </source>
</evidence>
<reference evidence="2 3" key="1">
    <citation type="journal article" date="2019" name="Gigascience">
        <title>Whole-genome sequence of the oriental lung fluke Paragonimus westermani.</title>
        <authorList>
            <person name="Oey H."/>
            <person name="Zakrzewski M."/>
            <person name="Narain K."/>
            <person name="Devi K.R."/>
            <person name="Agatsuma T."/>
            <person name="Nawaratna S."/>
            <person name="Gobert G.N."/>
            <person name="Jones M.K."/>
            <person name="Ragan M.A."/>
            <person name="McManus D.P."/>
            <person name="Krause L."/>
        </authorList>
    </citation>
    <scope>NUCLEOTIDE SEQUENCE [LARGE SCALE GENOMIC DNA]</scope>
    <source>
        <strain evidence="2 3">IND2009</strain>
    </source>
</reference>
<sequence length="169" mass="18421">MATGGQTTAANTKNVRNVLIPIDGSTHAEQAFKWYMKHMKHDDDNVTFINVIEPVYTSPSFGLAVDSPPLPDIGRVMEESIHTGKNLCQQCMREAKSANLNSQAYLHVDSRPGPAIVKSVTDHGADVVVMANRGLGVLRRTFLGSVSDYVLHHAHTPVVIVPPSQPEIK</sequence>
<dbReference type="PANTHER" id="PTHR46989:SF3">
    <property type="entry name" value="USPA DOMAIN-CONTAINING PROTEIN"/>
    <property type="match status" value="1"/>
</dbReference>
<feature type="domain" description="UspA" evidence="1">
    <location>
        <begin position="15"/>
        <end position="162"/>
    </location>
</feature>
<dbReference type="PRINTS" id="PR01438">
    <property type="entry name" value="UNVRSLSTRESS"/>
</dbReference>
<dbReference type="Pfam" id="PF00582">
    <property type="entry name" value="Usp"/>
    <property type="match status" value="1"/>
</dbReference>
<name>A0A5J4NF73_9TREM</name>
<dbReference type="InterPro" id="IPR006015">
    <property type="entry name" value="Universal_stress_UspA"/>
</dbReference>
<evidence type="ECO:0000259" key="1">
    <source>
        <dbReference type="Pfam" id="PF00582"/>
    </source>
</evidence>
<dbReference type="EMBL" id="QNGE01003545">
    <property type="protein sequence ID" value="KAA3673909.1"/>
    <property type="molecule type" value="Genomic_DNA"/>
</dbReference>
<gene>
    <name evidence="2" type="ORF">DEA37_0010193</name>
</gene>
<dbReference type="Gene3D" id="3.40.50.620">
    <property type="entry name" value="HUPs"/>
    <property type="match status" value="1"/>
</dbReference>
<organism evidence="2 3">
    <name type="scientific">Paragonimus westermani</name>
    <dbReference type="NCBI Taxonomy" id="34504"/>
    <lineage>
        <taxon>Eukaryota</taxon>
        <taxon>Metazoa</taxon>
        <taxon>Spiralia</taxon>
        <taxon>Lophotrochozoa</taxon>
        <taxon>Platyhelminthes</taxon>
        <taxon>Trematoda</taxon>
        <taxon>Digenea</taxon>
        <taxon>Plagiorchiida</taxon>
        <taxon>Troglotremata</taxon>
        <taxon>Troglotrematidae</taxon>
        <taxon>Paragonimus</taxon>
    </lineage>
</organism>
<dbReference type="InterPro" id="IPR014729">
    <property type="entry name" value="Rossmann-like_a/b/a_fold"/>
</dbReference>
<dbReference type="InterPro" id="IPR006016">
    <property type="entry name" value="UspA"/>
</dbReference>
<dbReference type="Proteomes" id="UP000324629">
    <property type="component" value="Unassembled WGS sequence"/>
</dbReference>
<dbReference type="AlphaFoldDB" id="A0A5J4NF73"/>
<evidence type="ECO:0000313" key="3">
    <source>
        <dbReference type="Proteomes" id="UP000324629"/>
    </source>
</evidence>
<dbReference type="SUPFAM" id="SSF52402">
    <property type="entry name" value="Adenine nucleotide alpha hydrolases-like"/>
    <property type="match status" value="1"/>
</dbReference>
<dbReference type="CDD" id="cd23659">
    <property type="entry name" value="USP_At3g01520-like"/>
    <property type="match status" value="1"/>
</dbReference>